<keyword evidence="3" id="KW-1185">Reference proteome</keyword>
<feature type="transmembrane region" description="Helical" evidence="1">
    <location>
        <begin position="342"/>
        <end position="365"/>
    </location>
</feature>
<keyword evidence="1" id="KW-0812">Transmembrane</keyword>
<sequence>MPTTVRLSSSTPTSRVVSIALLAVGLVVAVIGTIFVVTSQKDYSAYTARATATITDVRVTTNGSGTQRTTQRNYWVDFDVDGRALTHRPLQGVTSGNLHQGASVELAFPPGHPEKAVTVTTTDPTTERIFLLIGSGLLVLATGLLTTALVVTVRRRSLAARRASAKADLPAPAPAPTATPTAAAVDPALLPVPWPWEQVVAHLARAGADAPFAVTPLPDGGVDVTYDVADARWFTLLRAHGLTETLVCRLEPKHPGRYARRDTLHEVEWGAGVGALSASGRVVQGRVWSAQRRVDIGVGSDGTVGRQVDVTFSSRDVPRWVDSVLAGSGWSSALDANATGGLIAAGIGLGVAFLAVVLALVITLASH</sequence>
<name>A0A2M8WUR7_9MICO</name>
<reference evidence="2 3" key="1">
    <citation type="submission" date="2017-11" db="EMBL/GenBank/DDBJ databases">
        <title>Genomic Encyclopedia of Archaeal and Bacterial Type Strains, Phase II (KMG-II): From Individual Species to Whole Genera.</title>
        <authorList>
            <person name="Goeker M."/>
        </authorList>
    </citation>
    <scope>NUCLEOTIDE SEQUENCE [LARGE SCALE GENOMIC DNA]</scope>
    <source>
        <strain evidence="2 3">DSM 22413</strain>
    </source>
</reference>
<keyword evidence="1" id="KW-1133">Transmembrane helix</keyword>
<dbReference type="Proteomes" id="UP000231586">
    <property type="component" value="Unassembled WGS sequence"/>
</dbReference>
<organism evidence="2 3">
    <name type="scientific">Luteimicrobium subarcticum</name>
    <dbReference type="NCBI Taxonomy" id="620910"/>
    <lineage>
        <taxon>Bacteria</taxon>
        <taxon>Bacillati</taxon>
        <taxon>Actinomycetota</taxon>
        <taxon>Actinomycetes</taxon>
        <taxon>Micrococcales</taxon>
        <taxon>Luteimicrobium</taxon>
    </lineage>
</organism>
<evidence type="ECO:0000313" key="3">
    <source>
        <dbReference type="Proteomes" id="UP000231586"/>
    </source>
</evidence>
<comment type="caution">
    <text evidence="2">The sequence shown here is derived from an EMBL/GenBank/DDBJ whole genome shotgun (WGS) entry which is preliminary data.</text>
</comment>
<protein>
    <recommendedName>
        <fullName evidence="4">DUF3592 domain-containing protein</fullName>
    </recommendedName>
</protein>
<gene>
    <name evidence="2" type="ORF">CLV34_0493</name>
</gene>
<evidence type="ECO:0008006" key="4">
    <source>
        <dbReference type="Google" id="ProtNLM"/>
    </source>
</evidence>
<keyword evidence="1" id="KW-0472">Membrane</keyword>
<dbReference type="OrthoDB" id="4207784at2"/>
<dbReference type="RefSeq" id="WP_157803664.1">
    <property type="nucleotide sequence ID" value="NZ_PGTZ01000006.1"/>
</dbReference>
<accession>A0A2M8WUR7</accession>
<feature type="transmembrane region" description="Helical" evidence="1">
    <location>
        <begin position="129"/>
        <end position="153"/>
    </location>
</feature>
<evidence type="ECO:0000313" key="2">
    <source>
        <dbReference type="EMBL" id="PJI94648.1"/>
    </source>
</evidence>
<proteinExistence type="predicted"/>
<evidence type="ECO:0000256" key="1">
    <source>
        <dbReference type="SAM" id="Phobius"/>
    </source>
</evidence>
<dbReference type="EMBL" id="PGTZ01000006">
    <property type="protein sequence ID" value="PJI94648.1"/>
    <property type="molecule type" value="Genomic_DNA"/>
</dbReference>
<dbReference type="AlphaFoldDB" id="A0A2M8WUR7"/>
<feature type="transmembrane region" description="Helical" evidence="1">
    <location>
        <begin position="16"/>
        <end position="37"/>
    </location>
</feature>